<reference evidence="1" key="1">
    <citation type="journal article" date="2022" name="Int. J. Mol. Sci.">
        <title>Draft Genome of Tanacetum Coccineum: Genomic Comparison of Closely Related Tanacetum-Family Plants.</title>
        <authorList>
            <person name="Yamashiro T."/>
            <person name="Shiraishi A."/>
            <person name="Nakayama K."/>
            <person name="Satake H."/>
        </authorList>
    </citation>
    <scope>NUCLEOTIDE SEQUENCE</scope>
</reference>
<keyword evidence="2" id="KW-1185">Reference proteome</keyword>
<reference evidence="1" key="2">
    <citation type="submission" date="2022-01" db="EMBL/GenBank/DDBJ databases">
        <authorList>
            <person name="Yamashiro T."/>
            <person name="Shiraishi A."/>
            <person name="Satake H."/>
            <person name="Nakayama K."/>
        </authorList>
    </citation>
    <scope>NUCLEOTIDE SEQUENCE</scope>
</reference>
<proteinExistence type="predicted"/>
<name>A0ABQ5IVN3_9ASTR</name>
<comment type="caution">
    <text evidence="1">The sequence shown here is derived from an EMBL/GenBank/DDBJ whole genome shotgun (WGS) entry which is preliminary data.</text>
</comment>
<dbReference type="Proteomes" id="UP001151760">
    <property type="component" value="Unassembled WGS sequence"/>
</dbReference>
<dbReference type="EMBL" id="BQNB010021235">
    <property type="protein sequence ID" value="GJU04302.1"/>
    <property type="molecule type" value="Genomic_DNA"/>
</dbReference>
<organism evidence="1 2">
    <name type="scientific">Tanacetum coccineum</name>
    <dbReference type="NCBI Taxonomy" id="301880"/>
    <lineage>
        <taxon>Eukaryota</taxon>
        <taxon>Viridiplantae</taxon>
        <taxon>Streptophyta</taxon>
        <taxon>Embryophyta</taxon>
        <taxon>Tracheophyta</taxon>
        <taxon>Spermatophyta</taxon>
        <taxon>Magnoliopsida</taxon>
        <taxon>eudicotyledons</taxon>
        <taxon>Gunneridae</taxon>
        <taxon>Pentapetalae</taxon>
        <taxon>asterids</taxon>
        <taxon>campanulids</taxon>
        <taxon>Asterales</taxon>
        <taxon>Asteraceae</taxon>
        <taxon>Asteroideae</taxon>
        <taxon>Anthemideae</taxon>
        <taxon>Anthemidinae</taxon>
        <taxon>Tanacetum</taxon>
    </lineage>
</organism>
<evidence type="ECO:0000313" key="2">
    <source>
        <dbReference type="Proteomes" id="UP001151760"/>
    </source>
</evidence>
<accession>A0ABQ5IVN3</accession>
<gene>
    <name evidence="1" type="ORF">Tco_1114640</name>
</gene>
<evidence type="ECO:0000313" key="1">
    <source>
        <dbReference type="EMBL" id="GJU04302.1"/>
    </source>
</evidence>
<protein>
    <submittedName>
        <fullName evidence="1">Uncharacterized protein</fullName>
    </submittedName>
</protein>
<sequence length="127" mass="14544">MLSPSPFAVISFDVVIKIGLRHTWCWWNWSLLTAGLVTRILGYGHDNDAMESEAGSLVFLSRSNALTNIFSSATRIETVRWKRSLLTLETMALLRDCQELWTCSQDFLAFSRHFIQKVTTRSEVQES</sequence>